<dbReference type="GeneID" id="41521405"/>
<gene>
    <name evidence="1" type="ORF">Mpt1_c14240</name>
</gene>
<dbReference type="Gene3D" id="3.30.70.1280">
    <property type="entry name" value="SP0830-like domains"/>
    <property type="match status" value="1"/>
</dbReference>
<evidence type="ECO:0000313" key="1">
    <source>
        <dbReference type="EMBL" id="AIZ57280.1"/>
    </source>
</evidence>
<proteinExistence type="predicted"/>
<dbReference type="STRING" id="1577791.Mpt1_c14240"/>
<dbReference type="Proteomes" id="UP000030787">
    <property type="component" value="Chromosome"/>
</dbReference>
<evidence type="ECO:0008006" key="3">
    <source>
        <dbReference type="Google" id="ProtNLM"/>
    </source>
</evidence>
<evidence type="ECO:0000313" key="2">
    <source>
        <dbReference type="Proteomes" id="UP000030787"/>
    </source>
</evidence>
<dbReference type="HOGENOM" id="CLU_106303_1_0_2"/>
<protein>
    <recommendedName>
        <fullName evidence="3">DUF1697 domain-containing protein</fullName>
    </recommendedName>
</protein>
<dbReference type="PANTHER" id="PTHR36439">
    <property type="entry name" value="BLL4334 PROTEIN"/>
    <property type="match status" value="1"/>
</dbReference>
<dbReference type="PIRSF" id="PIRSF008502">
    <property type="entry name" value="UCP008502"/>
    <property type="match status" value="1"/>
</dbReference>
<dbReference type="SUPFAM" id="SSF160379">
    <property type="entry name" value="SP0830-like"/>
    <property type="match status" value="1"/>
</dbReference>
<dbReference type="InterPro" id="IPR012545">
    <property type="entry name" value="DUF1697"/>
</dbReference>
<organism evidence="1 2">
    <name type="scientific">Candidatus Methanoplasma termitum</name>
    <dbReference type="NCBI Taxonomy" id="1577791"/>
    <lineage>
        <taxon>Archaea</taxon>
        <taxon>Methanobacteriati</taxon>
        <taxon>Thermoplasmatota</taxon>
        <taxon>Thermoplasmata</taxon>
        <taxon>Methanomassiliicoccales</taxon>
        <taxon>Methanomassiliicoccaceae</taxon>
        <taxon>Candidatus Methanoplasma</taxon>
    </lineage>
</organism>
<dbReference type="AlphaFoldDB" id="A0A0A7LDM0"/>
<name>A0A0A7LDM0_9ARCH</name>
<sequence length="168" mass="18730">MVECAVFLRGINVGRTKRVKVSEITQILERHFGNVRPYGRSGNFVLISELGNGRIAGMIEDELEKNLALKIPCVVLTKDELSAVFDNNPFRDASVEQLYFILTSGTASKRTGEWENNGDAAKLLGGCIYLNCKGPYHETKLSNNFFEKELGVVCTARNWNTVSKILNL</sequence>
<dbReference type="OrthoDB" id="350619at2157"/>
<dbReference type="PANTHER" id="PTHR36439:SF1">
    <property type="entry name" value="DUF1697 DOMAIN-CONTAINING PROTEIN"/>
    <property type="match status" value="1"/>
</dbReference>
<dbReference type="EMBL" id="CP010070">
    <property type="protein sequence ID" value="AIZ57280.1"/>
    <property type="molecule type" value="Genomic_DNA"/>
</dbReference>
<dbReference type="KEGG" id="mear:Mpt1_c14240"/>
<accession>A0A0A7LDM0</accession>
<reference evidence="1 2" key="1">
    <citation type="journal article" date="2014" name="Appl. Environ. Microbiol.">
        <title>Comparative Genome Analysis of 'Candidatus Methanoplasma termitum' Indicates a New Mode of Energy Metabolism in the Seventh Order of Methanogens.</title>
        <authorList>
            <person name="Lang K."/>
            <person name="Schuldes J."/>
            <person name="Klingl A."/>
            <person name="Poehlein A."/>
            <person name="Daniel R."/>
            <person name="Brune A."/>
        </authorList>
    </citation>
    <scope>NUCLEOTIDE SEQUENCE [LARGE SCALE GENOMIC DNA]</scope>
    <source>
        <strain evidence="2">Mpt1</strain>
    </source>
</reference>
<keyword evidence="2" id="KW-1185">Reference proteome</keyword>
<dbReference type="RefSeq" id="WP_048113456.1">
    <property type="nucleotide sequence ID" value="NZ_CP010070.1"/>
</dbReference>
<dbReference type="Pfam" id="PF08002">
    <property type="entry name" value="DUF1697"/>
    <property type="match status" value="1"/>
</dbReference>